<feature type="region of interest" description="Disordered" evidence="4">
    <location>
        <begin position="36"/>
        <end position="71"/>
    </location>
</feature>
<evidence type="ECO:0000313" key="6">
    <source>
        <dbReference type="Proteomes" id="UP001586593"/>
    </source>
</evidence>
<sequence length="343" mass="37853">MPPRVPGPQGLRALTLCLRPAPKPLAASLQPLIQTASLSRKEKKRRMKQDPYGWAQAQQRKAAHEKKQEALKREREALMGSPIHGIPTPFVESFDTAGQAATPSKGDGSDAAGSDVSTDASGAAAAATTTTTTTTTTTATTTTATATHLRSHMLSDAEVDEAIRQSYNLTKPQEASIRTSIDPQLEAQERAEHEEHHRKAVEVLRRITDLSQGAAVHRRQANIKRCIDTFGRHHTDRLFAHPGPLPAVGVQPTPKPPRAGPDTGSSEVQIAILTAKIRALALHLEAPKGNRDKHNKRNLRLLCHKRQRLLRYLERKERNSARWRHLLETLGLTPATWKRQISF</sequence>
<dbReference type="Gene3D" id="1.10.287.10">
    <property type="entry name" value="S15/NS1, RNA-binding"/>
    <property type="match status" value="1"/>
</dbReference>
<dbReference type="InterPro" id="IPR000589">
    <property type="entry name" value="Ribosomal_uS15"/>
</dbReference>
<evidence type="ECO:0008006" key="7">
    <source>
        <dbReference type="Google" id="ProtNLM"/>
    </source>
</evidence>
<dbReference type="SMART" id="SM01387">
    <property type="entry name" value="Ribosomal_S15"/>
    <property type="match status" value="1"/>
</dbReference>
<evidence type="ECO:0000256" key="3">
    <source>
        <dbReference type="ARBA" id="ARBA00023274"/>
    </source>
</evidence>
<proteinExistence type="inferred from homology"/>
<dbReference type="PANTHER" id="PTHR23321:SF26">
    <property type="entry name" value="SMALL RIBOSOMAL SUBUNIT PROTEIN US15M"/>
    <property type="match status" value="1"/>
</dbReference>
<dbReference type="Proteomes" id="UP001586593">
    <property type="component" value="Unassembled WGS sequence"/>
</dbReference>
<gene>
    <name evidence="5" type="ORF">VTK73DRAFT_9971</name>
</gene>
<dbReference type="EMBL" id="JAZHXJ010000893">
    <property type="protein sequence ID" value="KAL1849098.1"/>
    <property type="molecule type" value="Genomic_DNA"/>
</dbReference>
<feature type="region of interest" description="Disordered" evidence="4">
    <location>
        <begin position="96"/>
        <end position="149"/>
    </location>
</feature>
<comment type="caution">
    <text evidence="5">The sequence shown here is derived from an EMBL/GenBank/DDBJ whole genome shotgun (WGS) entry which is preliminary data.</text>
</comment>
<evidence type="ECO:0000256" key="4">
    <source>
        <dbReference type="SAM" id="MobiDB-lite"/>
    </source>
</evidence>
<keyword evidence="3" id="KW-0687">Ribonucleoprotein</keyword>
<name>A0ABR3VZ62_9PEZI</name>
<dbReference type="SUPFAM" id="SSF47060">
    <property type="entry name" value="S15/NS1 RNA-binding domain"/>
    <property type="match status" value="1"/>
</dbReference>
<evidence type="ECO:0000256" key="1">
    <source>
        <dbReference type="ARBA" id="ARBA00008434"/>
    </source>
</evidence>
<dbReference type="InterPro" id="IPR005290">
    <property type="entry name" value="Ribosomal_uS15_bac-type"/>
</dbReference>
<dbReference type="Pfam" id="PF00312">
    <property type="entry name" value="Ribosomal_S15"/>
    <property type="match status" value="1"/>
</dbReference>
<organism evidence="5 6">
    <name type="scientific">Phialemonium thermophilum</name>
    <dbReference type="NCBI Taxonomy" id="223376"/>
    <lineage>
        <taxon>Eukaryota</taxon>
        <taxon>Fungi</taxon>
        <taxon>Dikarya</taxon>
        <taxon>Ascomycota</taxon>
        <taxon>Pezizomycotina</taxon>
        <taxon>Sordariomycetes</taxon>
        <taxon>Sordariomycetidae</taxon>
        <taxon>Cephalothecales</taxon>
        <taxon>Cephalothecaceae</taxon>
        <taxon>Phialemonium</taxon>
    </lineage>
</organism>
<dbReference type="CDD" id="cd00353">
    <property type="entry name" value="Ribosomal_S15p_S13e"/>
    <property type="match status" value="1"/>
</dbReference>
<keyword evidence="6" id="KW-1185">Reference proteome</keyword>
<evidence type="ECO:0000256" key="2">
    <source>
        <dbReference type="ARBA" id="ARBA00022980"/>
    </source>
</evidence>
<accession>A0ABR3VZ62</accession>
<feature type="compositionally biased region" description="Low complexity" evidence="4">
    <location>
        <begin position="109"/>
        <end position="147"/>
    </location>
</feature>
<dbReference type="InterPro" id="IPR009068">
    <property type="entry name" value="uS15_NS1_RNA-bd_sf"/>
</dbReference>
<protein>
    <recommendedName>
        <fullName evidence="7">Ribosomal protein S15</fullName>
    </recommendedName>
</protein>
<evidence type="ECO:0000313" key="5">
    <source>
        <dbReference type="EMBL" id="KAL1849098.1"/>
    </source>
</evidence>
<dbReference type="PANTHER" id="PTHR23321">
    <property type="entry name" value="RIBOSOMAL PROTEIN S15, BACTERIAL AND ORGANELLAR"/>
    <property type="match status" value="1"/>
</dbReference>
<keyword evidence="2" id="KW-0689">Ribosomal protein</keyword>
<comment type="similarity">
    <text evidence="1">Belongs to the universal ribosomal protein uS15 family.</text>
</comment>
<reference evidence="5 6" key="1">
    <citation type="journal article" date="2024" name="Commun. Biol.">
        <title>Comparative genomic analysis of thermophilic fungi reveals convergent evolutionary adaptations and gene losses.</title>
        <authorList>
            <person name="Steindorff A.S."/>
            <person name="Aguilar-Pontes M.V."/>
            <person name="Robinson A.J."/>
            <person name="Andreopoulos B."/>
            <person name="LaButti K."/>
            <person name="Kuo A."/>
            <person name="Mondo S."/>
            <person name="Riley R."/>
            <person name="Otillar R."/>
            <person name="Haridas S."/>
            <person name="Lipzen A."/>
            <person name="Grimwood J."/>
            <person name="Schmutz J."/>
            <person name="Clum A."/>
            <person name="Reid I.D."/>
            <person name="Moisan M.C."/>
            <person name="Butler G."/>
            <person name="Nguyen T.T.M."/>
            <person name="Dewar K."/>
            <person name="Conant G."/>
            <person name="Drula E."/>
            <person name="Henrissat B."/>
            <person name="Hansel C."/>
            <person name="Singer S."/>
            <person name="Hutchinson M.I."/>
            <person name="de Vries R.P."/>
            <person name="Natvig D.O."/>
            <person name="Powell A.J."/>
            <person name="Tsang A."/>
            <person name="Grigoriev I.V."/>
        </authorList>
    </citation>
    <scope>NUCLEOTIDE SEQUENCE [LARGE SCALE GENOMIC DNA]</scope>
    <source>
        <strain evidence="5 6">ATCC 24622</strain>
    </source>
</reference>